<proteinExistence type="predicted"/>
<dbReference type="AlphaFoldDB" id="A0A0F8WUX8"/>
<dbReference type="InterPro" id="IPR044930">
    <property type="entry name" value="Homing_endonuclease_His-Me"/>
</dbReference>
<organism evidence="2">
    <name type="scientific">marine sediment metagenome</name>
    <dbReference type="NCBI Taxonomy" id="412755"/>
    <lineage>
        <taxon>unclassified sequences</taxon>
        <taxon>metagenomes</taxon>
        <taxon>ecological metagenomes</taxon>
    </lineage>
</organism>
<gene>
    <name evidence="2" type="ORF">LCGC14_3022220</name>
</gene>
<accession>A0A0F8WUX8</accession>
<dbReference type="Pfam" id="PF13392">
    <property type="entry name" value="HNH_3"/>
    <property type="match status" value="1"/>
</dbReference>
<protein>
    <recommendedName>
        <fullName evidence="1">HNH nuclease domain-containing protein</fullName>
    </recommendedName>
</protein>
<dbReference type="Gene3D" id="3.90.75.10">
    <property type="entry name" value="Homing Intron 3 (I-ppo) Encoded Endonuclease, Chain A"/>
    <property type="match status" value="1"/>
</dbReference>
<dbReference type="InterPro" id="IPR044925">
    <property type="entry name" value="His-Me_finger_sf"/>
</dbReference>
<reference evidence="2" key="1">
    <citation type="journal article" date="2015" name="Nature">
        <title>Complex archaea that bridge the gap between prokaryotes and eukaryotes.</title>
        <authorList>
            <person name="Spang A."/>
            <person name="Saw J.H."/>
            <person name="Jorgensen S.L."/>
            <person name="Zaremba-Niedzwiedzka K."/>
            <person name="Martijn J."/>
            <person name="Lind A.E."/>
            <person name="van Eijk R."/>
            <person name="Schleper C."/>
            <person name="Guy L."/>
            <person name="Ettema T.J."/>
        </authorList>
    </citation>
    <scope>NUCLEOTIDE SEQUENCE</scope>
</reference>
<dbReference type="InterPro" id="IPR003615">
    <property type="entry name" value="HNH_nuc"/>
</dbReference>
<name>A0A0F8WUX8_9ZZZZ</name>
<comment type="caution">
    <text evidence="2">The sequence shown here is derived from an EMBL/GenBank/DDBJ whole genome shotgun (WGS) entry which is preliminary data.</text>
</comment>
<sequence>MPYKDPEKRRQYMREYARNVLGKKPYASDEQRFWHYAKRGAKTDCWPWTGHRHSRDSYGRFRVANGPYKRRWVQAHRFSYELAYGPIPSHLVPDHLCRNRPCVNPGHIELVSVRENILRGDGLAARHARQSHCKRNHPFNTENTYVTPDGRRQCRTCRT</sequence>
<evidence type="ECO:0000313" key="2">
    <source>
        <dbReference type="EMBL" id="KKK60652.1"/>
    </source>
</evidence>
<dbReference type="GO" id="GO:0004519">
    <property type="term" value="F:endonuclease activity"/>
    <property type="evidence" value="ECO:0007669"/>
    <property type="project" value="InterPro"/>
</dbReference>
<dbReference type="EMBL" id="LAZR01062863">
    <property type="protein sequence ID" value="KKK60652.1"/>
    <property type="molecule type" value="Genomic_DNA"/>
</dbReference>
<feature type="domain" description="HNH nuclease" evidence="1">
    <location>
        <begin position="74"/>
        <end position="116"/>
    </location>
</feature>
<dbReference type="SUPFAM" id="SSF54060">
    <property type="entry name" value="His-Me finger endonucleases"/>
    <property type="match status" value="1"/>
</dbReference>
<evidence type="ECO:0000259" key="1">
    <source>
        <dbReference type="Pfam" id="PF13392"/>
    </source>
</evidence>